<proteinExistence type="predicted"/>
<organism evidence="2 3">
    <name type="scientific">Plectus sambesii</name>
    <dbReference type="NCBI Taxonomy" id="2011161"/>
    <lineage>
        <taxon>Eukaryota</taxon>
        <taxon>Metazoa</taxon>
        <taxon>Ecdysozoa</taxon>
        <taxon>Nematoda</taxon>
        <taxon>Chromadorea</taxon>
        <taxon>Plectida</taxon>
        <taxon>Plectina</taxon>
        <taxon>Plectoidea</taxon>
        <taxon>Plectidae</taxon>
        <taxon>Plectus</taxon>
    </lineage>
</organism>
<sequence>MGGRVGRDGAHRSSADGRALPPTPPTNGRSRLTRPDRFPPPGPLHTRLTHPRQAARAASTKSSDPIRITAHSTVLRRGGLTAVASVAVWAADRVCSVVAVRAIPQVGASSSWTRLPLEADFQVMAVIIARPLLARSLARLSHCRRVDSLLTGGGRPKLRIDVHRVRVIYAFASGDVFDRLFSALLAINISLAIGRRTATNRCASPSLLAWRWSWSCRGRSRSSLASSLMRRLAKLRHRSFGAAINSRLCPFPGALSGQIDRSTLD</sequence>
<evidence type="ECO:0000313" key="3">
    <source>
        <dbReference type="WBParaSite" id="PSAMB.scaffold3757size16996.g22417.t1"/>
    </source>
</evidence>
<evidence type="ECO:0000256" key="1">
    <source>
        <dbReference type="SAM" id="MobiDB-lite"/>
    </source>
</evidence>
<dbReference type="Proteomes" id="UP000887566">
    <property type="component" value="Unplaced"/>
</dbReference>
<feature type="region of interest" description="Disordered" evidence="1">
    <location>
        <begin position="1"/>
        <end position="65"/>
    </location>
</feature>
<evidence type="ECO:0000313" key="2">
    <source>
        <dbReference type="Proteomes" id="UP000887566"/>
    </source>
</evidence>
<accession>A0A914WE13</accession>
<reference evidence="3" key="1">
    <citation type="submission" date="2022-11" db="UniProtKB">
        <authorList>
            <consortium name="WormBaseParasite"/>
        </authorList>
    </citation>
    <scope>IDENTIFICATION</scope>
</reference>
<protein>
    <submittedName>
        <fullName evidence="3">Uncharacterized protein</fullName>
    </submittedName>
</protein>
<feature type="compositionally biased region" description="Basic and acidic residues" evidence="1">
    <location>
        <begin position="1"/>
        <end position="15"/>
    </location>
</feature>
<dbReference type="AlphaFoldDB" id="A0A914WE13"/>
<keyword evidence="2" id="KW-1185">Reference proteome</keyword>
<dbReference type="WBParaSite" id="PSAMB.scaffold3757size16996.g22417.t1">
    <property type="protein sequence ID" value="PSAMB.scaffold3757size16996.g22417.t1"/>
    <property type="gene ID" value="PSAMB.scaffold3757size16996.g22417"/>
</dbReference>
<name>A0A914WE13_9BILA</name>